<gene>
    <name evidence="1" type="ORF">D1631_05550</name>
</gene>
<accession>A0A3M7TED8</accession>
<dbReference type="RefSeq" id="WP_122635576.1">
    <property type="nucleotide sequence ID" value="NZ_QWIU01000002.1"/>
</dbReference>
<dbReference type="EMBL" id="QWIU01000002">
    <property type="protein sequence ID" value="RNA61434.1"/>
    <property type="molecule type" value="Genomic_DNA"/>
</dbReference>
<protein>
    <submittedName>
        <fullName evidence="1">Helix-turn-helix domain-containing protein</fullName>
    </submittedName>
</protein>
<proteinExistence type="predicted"/>
<sequence>MKKSTINYKRIFLDILDKKYPHKKEEVMPLLHKSNFSTLDVIDLNKKIFGLPDATTEVFNQSHRAYTKCSILRILKFQKTNKLNNTQVAIHFKMSRHTLKLWKDKYFV</sequence>
<evidence type="ECO:0000313" key="2">
    <source>
        <dbReference type="Proteomes" id="UP000278775"/>
    </source>
</evidence>
<comment type="caution">
    <text evidence="1">The sequence shown here is derived from an EMBL/GenBank/DDBJ whole genome shotgun (WGS) entry which is preliminary data.</text>
</comment>
<name>A0A3M7TED8_9FLAO</name>
<reference evidence="1 2" key="1">
    <citation type="submission" date="2018-08" db="EMBL/GenBank/DDBJ databases">
        <title>Chryseobacterium nematophagum: a novel matrix digesting pathogen of nematodes.</title>
        <authorList>
            <person name="Page A."/>
            <person name="Roberts M."/>
            <person name="Felix M.-A."/>
            <person name="Weir W."/>
        </authorList>
    </citation>
    <scope>NUCLEOTIDE SEQUENCE [LARGE SCALE GENOMIC DNA]</scope>
    <source>
        <strain evidence="1 2">JUb129</strain>
    </source>
</reference>
<organism evidence="1 2">
    <name type="scientific">Chryseobacterium nematophagum</name>
    <dbReference type="NCBI Taxonomy" id="2305228"/>
    <lineage>
        <taxon>Bacteria</taxon>
        <taxon>Pseudomonadati</taxon>
        <taxon>Bacteroidota</taxon>
        <taxon>Flavobacteriia</taxon>
        <taxon>Flavobacteriales</taxon>
        <taxon>Weeksellaceae</taxon>
        <taxon>Chryseobacterium group</taxon>
        <taxon>Chryseobacterium</taxon>
    </lineage>
</organism>
<dbReference type="Proteomes" id="UP000278775">
    <property type="component" value="Unassembled WGS sequence"/>
</dbReference>
<dbReference type="AlphaFoldDB" id="A0A3M7TED8"/>
<evidence type="ECO:0000313" key="1">
    <source>
        <dbReference type="EMBL" id="RNA61434.1"/>
    </source>
</evidence>
<dbReference type="OrthoDB" id="1260127at2"/>